<dbReference type="InterPro" id="IPR014756">
    <property type="entry name" value="Ig_E-set"/>
</dbReference>
<reference evidence="2 3" key="1">
    <citation type="submission" date="2024-01" db="EMBL/GenBank/DDBJ databases">
        <title>The genomes of 5 underutilized Papilionoideae crops provide insights into root nodulation and disease resistanc.</title>
        <authorList>
            <person name="Yuan L."/>
        </authorList>
    </citation>
    <scope>NUCLEOTIDE SEQUENCE [LARGE SCALE GENOMIC DNA]</scope>
    <source>
        <strain evidence="2">ZHUSHIDOU_FW_LH</strain>
        <tissue evidence="2">Leaf</tissue>
    </source>
</reference>
<dbReference type="EMBL" id="JAYWIO010000005">
    <property type="protein sequence ID" value="KAK7261146.1"/>
    <property type="molecule type" value="Genomic_DNA"/>
</dbReference>
<dbReference type="AlphaFoldDB" id="A0AAN9I5L0"/>
<dbReference type="Gene3D" id="2.60.40.770">
    <property type="match status" value="1"/>
</dbReference>
<dbReference type="PANTHER" id="PTHR11306:SF64">
    <property type="entry name" value="LEGUMINOSIN GROUP578 SECRETED PEPTIDE"/>
    <property type="match status" value="1"/>
</dbReference>
<dbReference type="SMART" id="SM00737">
    <property type="entry name" value="ML"/>
    <property type="match status" value="1"/>
</dbReference>
<name>A0AAN9I5L0_CROPI</name>
<comment type="caution">
    <text evidence="2">The sequence shown here is derived from an EMBL/GenBank/DDBJ whole genome shotgun (WGS) entry which is preliminary data.</text>
</comment>
<organism evidence="2 3">
    <name type="scientific">Crotalaria pallida</name>
    <name type="common">Smooth rattlebox</name>
    <name type="synonym">Crotalaria striata</name>
    <dbReference type="NCBI Taxonomy" id="3830"/>
    <lineage>
        <taxon>Eukaryota</taxon>
        <taxon>Viridiplantae</taxon>
        <taxon>Streptophyta</taxon>
        <taxon>Embryophyta</taxon>
        <taxon>Tracheophyta</taxon>
        <taxon>Spermatophyta</taxon>
        <taxon>Magnoliopsida</taxon>
        <taxon>eudicotyledons</taxon>
        <taxon>Gunneridae</taxon>
        <taxon>Pentapetalae</taxon>
        <taxon>rosids</taxon>
        <taxon>fabids</taxon>
        <taxon>Fabales</taxon>
        <taxon>Fabaceae</taxon>
        <taxon>Papilionoideae</taxon>
        <taxon>50 kb inversion clade</taxon>
        <taxon>genistoids sensu lato</taxon>
        <taxon>core genistoids</taxon>
        <taxon>Crotalarieae</taxon>
        <taxon>Crotalaria</taxon>
    </lineage>
</organism>
<evidence type="ECO:0000313" key="2">
    <source>
        <dbReference type="EMBL" id="KAK7261146.1"/>
    </source>
</evidence>
<protein>
    <recommendedName>
        <fullName evidence="1">MD-2-related lipid-recognition domain-containing protein</fullName>
    </recommendedName>
</protein>
<accession>A0AAN9I5L0</accession>
<sequence length="190" mass="21049">MVHTASHGSFRRGGVSHNMTEKGFNTGFHGDDDFYAFWAECLCNWGILWVALAELKVLLSVTEDLMTDESFYSVKVSGIEIKPDPVVRAGPLTFKMSATTGKPIPGGKWKIGVEYFGILVHEEIRDLCELISCPVTPGNFVIAHTQNLPAYAPVGTYIVDMTLKNEKDEPLTCITFNFKLVFDTPVLSDI</sequence>
<proteinExistence type="predicted"/>
<dbReference type="Pfam" id="PF02221">
    <property type="entry name" value="E1_DerP2_DerF2"/>
    <property type="match status" value="1"/>
</dbReference>
<keyword evidence="3" id="KW-1185">Reference proteome</keyword>
<dbReference type="GO" id="GO:0032934">
    <property type="term" value="F:sterol binding"/>
    <property type="evidence" value="ECO:0007669"/>
    <property type="project" value="InterPro"/>
</dbReference>
<dbReference type="InterPro" id="IPR003172">
    <property type="entry name" value="ML_dom"/>
</dbReference>
<dbReference type="PANTHER" id="PTHR11306">
    <property type="entry name" value="NIEMANN PICK TYPE C2 PROTEIN NPC2-RELATED"/>
    <property type="match status" value="1"/>
</dbReference>
<dbReference type="Proteomes" id="UP001372338">
    <property type="component" value="Unassembled WGS sequence"/>
</dbReference>
<dbReference type="InterPro" id="IPR039670">
    <property type="entry name" value="NPC2-like"/>
</dbReference>
<feature type="domain" description="MD-2-related lipid-recognition" evidence="1">
    <location>
        <begin position="66"/>
        <end position="178"/>
    </location>
</feature>
<evidence type="ECO:0000259" key="1">
    <source>
        <dbReference type="SMART" id="SM00737"/>
    </source>
</evidence>
<gene>
    <name evidence="2" type="ORF">RIF29_27450</name>
</gene>
<evidence type="ECO:0000313" key="3">
    <source>
        <dbReference type="Proteomes" id="UP001372338"/>
    </source>
</evidence>
<dbReference type="GO" id="GO:0015918">
    <property type="term" value="P:sterol transport"/>
    <property type="evidence" value="ECO:0007669"/>
    <property type="project" value="InterPro"/>
</dbReference>
<dbReference type="SUPFAM" id="SSF81296">
    <property type="entry name" value="E set domains"/>
    <property type="match status" value="1"/>
</dbReference>